<proteinExistence type="predicted"/>
<evidence type="ECO:0000256" key="1">
    <source>
        <dbReference type="SAM" id="MobiDB-lite"/>
    </source>
</evidence>
<accession>A0A1B9IVL4</accession>
<dbReference type="EMBL" id="KI669460">
    <property type="protein sequence ID" value="OCF59579.1"/>
    <property type="molecule type" value="Genomic_DNA"/>
</dbReference>
<evidence type="ECO:0000313" key="2">
    <source>
        <dbReference type="EMBL" id="OCF59579.1"/>
    </source>
</evidence>
<protein>
    <submittedName>
        <fullName evidence="2">Uncharacterized protein</fullName>
    </submittedName>
</protein>
<sequence>MNCLNTTSAPPPLGEQPITPMKPFVASPSPKTLTSRIISSLRYTFNFCPYRDKVFSSCQRFDHQELHAHQSEYGAVATTPAHNFPFSNSKPALTHVLGPSLRSTAA</sequence>
<dbReference type="Proteomes" id="UP000092583">
    <property type="component" value="Unassembled WGS sequence"/>
</dbReference>
<organism evidence="2 3">
    <name type="scientific">Kwoniella mangroviensis CBS 10435</name>
    <dbReference type="NCBI Taxonomy" id="1331196"/>
    <lineage>
        <taxon>Eukaryota</taxon>
        <taxon>Fungi</taxon>
        <taxon>Dikarya</taxon>
        <taxon>Basidiomycota</taxon>
        <taxon>Agaricomycotina</taxon>
        <taxon>Tremellomycetes</taxon>
        <taxon>Tremellales</taxon>
        <taxon>Cryptococcaceae</taxon>
        <taxon>Kwoniella</taxon>
    </lineage>
</organism>
<name>A0A1B9IVL4_9TREE</name>
<evidence type="ECO:0000313" key="3">
    <source>
        <dbReference type="Proteomes" id="UP000092583"/>
    </source>
</evidence>
<keyword evidence="3" id="KW-1185">Reference proteome</keyword>
<gene>
    <name evidence="2" type="ORF">L486_02250</name>
</gene>
<dbReference type="AlphaFoldDB" id="A0A1B9IVL4"/>
<reference evidence="2 3" key="1">
    <citation type="submission" date="2013-07" db="EMBL/GenBank/DDBJ databases">
        <title>The Genome Sequence of Kwoniella mangroviensis CBS10435.</title>
        <authorList>
            <consortium name="The Broad Institute Genome Sequencing Platform"/>
            <person name="Cuomo C."/>
            <person name="Litvintseva A."/>
            <person name="Chen Y."/>
            <person name="Heitman J."/>
            <person name="Sun S."/>
            <person name="Springer D."/>
            <person name="Dromer F."/>
            <person name="Young S.K."/>
            <person name="Zeng Q."/>
            <person name="Gargeya S."/>
            <person name="Fitzgerald M."/>
            <person name="Abouelleil A."/>
            <person name="Alvarado L."/>
            <person name="Berlin A.M."/>
            <person name="Chapman S.B."/>
            <person name="Dewar J."/>
            <person name="Goldberg J."/>
            <person name="Griggs A."/>
            <person name="Gujja S."/>
            <person name="Hansen M."/>
            <person name="Howarth C."/>
            <person name="Imamovic A."/>
            <person name="Larimer J."/>
            <person name="McCowan C."/>
            <person name="Murphy C."/>
            <person name="Pearson M."/>
            <person name="Priest M."/>
            <person name="Roberts A."/>
            <person name="Saif S."/>
            <person name="Shea T."/>
            <person name="Sykes S."/>
            <person name="Wortman J."/>
            <person name="Nusbaum C."/>
            <person name="Birren B."/>
        </authorList>
    </citation>
    <scope>NUCLEOTIDE SEQUENCE [LARGE SCALE GENOMIC DNA]</scope>
    <source>
        <strain evidence="2 3">CBS 10435</strain>
    </source>
</reference>
<feature type="region of interest" description="Disordered" evidence="1">
    <location>
        <begin position="1"/>
        <end position="30"/>
    </location>
</feature>
<reference evidence="3" key="2">
    <citation type="submission" date="2013-12" db="EMBL/GenBank/DDBJ databases">
        <title>Evolution of pathogenesis and genome organization in the Tremellales.</title>
        <authorList>
            <person name="Cuomo C."/>
            <person name="Litvintseva A."/>
            <person name="Heitman J."/>
            <person name="Chen Y."/>
            <person name="Sun S."/>
            <person name="Springer D."/>
            <person name="Dromer F."/>
            <person name="Young S."/>
            <person name="Zeng Q."/>
            <person name="Chapman S."/>
            <person name="Gujja S."/>
            <person name="Saif S."/>
            <person name="Birren B."/>
        </authorList>
    </citation>
    <scope>NUCLEOTIDE SEQUENCE [LARGE SCALE GENOMIC DNA]</scope>
    <source>
        <strain evidence="3">CBS 10435</strain>
    </source>
</reference>